<sequence>MAHSQPNERVYHLTGYDLAVRLNAESHQQRIETLDEHIKQFRFIWDGMPLQPQVGMSYCYVRSPVNHLYLVLGELGVIADLSLSTNHPENLQQRGAVHLQRSLKDKIAMMSRLQKALDNNEFTLLAQPVRGLRGDRYHEVLLRMPDADGVLLTPDRSCPSLRSLACRRGSICGCWSARCVSWPNTVTGCPASALPLILRPQPFVGCSSRWR</sequence>
<dbReference type="EC" id="3.1.4.52" evidence="1"/>
<evidence type="ECO:0000313" key="1">
    <source>
        <dbReference type="EMBL" id="STQ10093.1"/>
    </source>
</evidence>
<organism evidence="1 2">
    <name type="scientific">Enterobacter cloacae</name>
    <dbReference type="NCBI Taxonomy" id="550"/>
    <lineage>
        <taxon>Bacteria</taxon>
        <taxon>Pseudomonadati</taxon>
        <taxon>Pseudomonadota</taxon>
        <taxon>Gammaproteobacteria</taxon>
        <taxon>Enterobacterales</taxon>
        <taxon>Enterobacteriaceae</taxon>
        <taxon>Enterobacter</taxon>
        <taxon>Enterobacter cloacae complex</taxon>
    </lineage>
</organism>
<reference evidence="1 2" key="1">
    <citation type="submission" date="2018-06" db="EMBL/GenBank/DDBJ databases">
        <authorList>
            <consortium name="Pathogen Informatics"/>
            <person name="Doyle S."/>
        </authorList>
    </citation>
    <scope>NUCLEOTIDE SEQUENCE [LARGE SCALE GENOMIC DNA]</scope>
    <source>
        <strain evidence="1 2">NCTC10005</strain>
    </source>
</reference>
<dbReference type="EMBL" id="UGJB01000004">
    <property type="protein sequence ID" value="STQ10093.1"/>
    <property type="molecule type" value="Genomic_DNA"/>
</dbReference>
<protein>
    <submittedName>
        <fullName evidence="1">Diguanylate cyclase/phosphodiesterase</fullName>
        <ecNumber evidence="1">3.1.4.52</ecNumber>
    </submittedName>
</protein>
<dbReference type="AlphaFoldDB" id="A0A377LWR9"/>
<dbReference type="Proteomes" id="UP000255106">
    <property type="component" value="Unassembled WGS sequence"/>
</dbReference>
<dbReference type="GO" id="GO:0071111">
    <property type="term" value="F:cyclic-guanylate-specific phosphodiesterase activity"/>
    <property type="evidence" value="ECO:0007669"/>
    <property type="project" value="UniProtKB-EC"/>
</dbReference>
<gene>
    <name evidence="1" type="primary">yfgF_2</name>
    <name evidence="1" type="ORF">NCTC10005_02831</name>
</gene>
<keyword evidence="1" id="KW-0378">Hydrolase</keyword>
<dbReference type="InterPro" id="IPR035919">
    <property type="entry name" value="EAL_sf"/>
</dbReference>
<dbReference type="Gene3D" id="3.20.20.450">
    <property type="entry name" value="EAL domain"/>
    <property type="match status" value="1"/>
</dbReference>
<name>A0A377LWR9_ENTCL</name>
<accession>A0A377LWR9</accession>
<dbReference type="SUPFAM" id="SSF141868">
    <property type="entry name" value="EAL domain-like"/>
    <property type="match status" value="1"/>
</dbReference>
<evidence type="ECO:0000313" key="2">
    <source>
        <dbReference type="Proteomes" id="UP000255106"/>
    </source>
</evidence>
<proteinExistence type="predicted"/>